<proteinExistence type="predicted"/>
<dbReference type="EMBL" id="BQKI01000087">
    <property type="protein sequence ID" value="GJN35136.1"/>
    <property type="molecule type" value="Genomic_DNA"/>
</dbReference>
<reference evidence="2" key="2">
    <citation type="submission" date="2021-12" db="EMBL/GenBank/DDBJ databases">
        <title>Resequencing data analysis of finger millet.</title>
        <authorList>
            <person name="Hatakeyama M."/>
            <person name="Aluri S."/>
            <person name="Balachadran M.T."/>
            <person name="Sivarajan S.R."/>
            <person name="Poveda L."/>
            <person name="Shimizu-Inatsugi R."/>
            <person name="Schlapbach R."/>
            <person name="Sreeman S.M."/>
            <person name="Shimizu K.K."/>
        </authorList>
    </citation>
    <scope>NUCLEOTIDE SEQUENCE</scope>
</reference>
<comment type="caution">
    <text evidence="2">The sequence shown here is derived from an EMBL/GenBank/DDBJ whole genome shotgun (WGS) entry which is preliminary data.</text>
</comment>
<reference evidence="2" key="1">
    <citation type="journal article" date="2018" name="DNA Res.">
        <title>Multiple hybrid de novo genome assembly of finger millet, an orphan allotetraploid crop.</title>
        <authorList>
            <person name="Hatakeyama M."/>
            <person name="Aluri S."/>
            <person name="Balachadran M.T."/>
            <person name="Sivarajan S.R."/>
            <person name="Patrignani A."/>
            <person name="Gruter S."/>
            <person name="Poveda L."/>
            <person name="Shimizu-Inatsugi R."/>
            <person name="Baeten J."/>
            <person name="Francoijs K.J."/>
            <person name="Nataraja K.N."/>
            <person name="Reddy Y.A.N."/>
            <person name="Phadnis S."/>
            <person name="Ravikumar R.L."/>
            <person name="Schlapbach R."/>
            <person name="Sreeman S.M."/>
            <person name="Shimizu K.K."/>
        </authorList>
    </citation>
    <scope>NUCLEOTIDE SEQUENCE</scope>
</reference>
<sequence length="111" mass="11837">MARWSVPGTGPNRPATVRWIGARQRGEAGGLARGQRGERRRCSQLGELDTVCGDTAGRPAARRHRPGYGGASFTSAREPLSQESGDTHPSKAEVVEVDPSPILRAKVCVFG</sequence>
<feature type="region of interest" description="Disordered" evidence="1">
    <location>
        <begin position="53"/>
        <end position="95"/>
    </location>
</feature>
<evidence type="ECO:0000313" key="2">
    <source>
        <dbReference type="EMBL" id="GJN35136.1"/>
    </source>
</evidence>
<evidence type="ECO:0000256" key="1">
    <source>
        <dbReference type="SAM" id="MobiDB-lite"/>
    </source>
</evidence>
<name>A0AAV5FK14_ELECO</name>
<feature type="compositionally biased region" description="Basic and acidic residues" evidence="1">
    <location>
        <begin position="85"/>
        <end position="94"/>
    </location>
</feature>
<evidence type="ECO:0000313" key="3">
    <source>
        <dbReference type="Proteomes" id="UP001054889"/>
    </source>
</evidence>
<feature type="region of interest" description="Disordered" evidence="1">
    <location>
        <begin position="23"/>
        <end position="42"/>
    </location>
</feature>
<organism evidence="2 3">
    <name type="scientific">Eleusine coracana subsp. coracana</name>
    <dbReference type="NCBI Taxonomy" id="191504"/>
    <lineage>
        <taxon>Eukaryota</taxon>
        <taxon>Viridiplantae</taxon>
        <taxon>Streptophyta</taxon>
        <taxon>Embryophyta</taxon>
        <taxon>Tracheophyta</taxon>
        <taxon>Spermatophyta</taxon>
        <taxon>Magnoliopsida</taxon>
        <taxon>Liliopsida</taxon>
        <taxon>Poales</taxon>
        <taxon>Poaceae</taxon>
        <taxon>PACMAD clade</taxon>
        <taxon>Chloridoideae</taxon>
        <taxon>Cynodonteae</taxon>
        <taxon>Eleusininae</taxon>
        <taxon>Eleusine</taxon>
    </lineage>
</organism>
<accession>A0AAV5FK14</accession>
<gene>
    <name evidence="2" type="primary">gb23880</name>
    <name evidence="2" type="ORF">PR202_gb23880</name>
</gene>
<dbReference type="AlphaFoldDB" id="A0AAV5FK14"/>
<keyword evidence="3" id="KW-1185">Reference proteome</keyword>
<protein>
    <submittedName>
        <fullName evidence="2">Uncharacterized protein</fullName>
    </submittedName>
</protein>
<dbReference type="Proteomes" id="UP001054889">
    <property type="component" value="Unassembled WGS sequence"/>
</dbReference>